<accession>A0A923EQC4</accession>
<evidence type="ECO:0000259" key="1">
    <source>
        <dbReference type="Pfam" id="PF24886"/>
    </source>
</evidence>
<dbReference type="Proteomes" id="UP000629923">
    <property type="component" value="Unassembled WGS sequence"/>
</dbReference>
<proteinExistence type="predicted"/>
<dbReference type="EMBL" id="JACLQZ010000002">
    <property type="protein sequence ID" value="MBC2873344.1"/>
    <property type="molecule type" value="Genomic_DNA"/>
</dbReference>
<organism evidence="2 3">
    <name type="scientific">Klebsiella pneumoniae</name>
    <dbReference type="NCBI Taxonomy" id="573"/>
    <lineage>
        <taxon>Bacteria</taxon>
        <taxon>Pseudomonadati</taxon>
        <taxon>Pseudomonadota</taxon>
        <taxon>Gammaproteobacteria</taxon>
        <taxon>Enterobacterales</taxon>
        <taxon>Enterobacteriaceae</taxon>
        <taxon>Klebsiella/Raoultella group</taxon>
        <taxon>Klebsiella</taxon>
        <taxon>Klebsiella pneumoniae complex</taxon>
    </lineage>
</organism>
<comment type="caution">
    <text evidence="2">The sequence shown here is derived from an EMBL/GenBank/DDBJ whole genome shotgun (WGS) entry which is preliminary data.</text>
</comment>
<dbReference type="Pfam" id="PF24886">
    <property type="entry name" value="DUF7740"/>
    <property type="match status" value="1"/>
</dbReference>
<evidence type="ECO:0000313" key="2">
    <source>
        <dbReference type="EMBL" id="MBC2873344.1"/>
    </source>
</evidence>
<name>A0A923EQC4_KLEPN</name>
<evidence type="ECO:0000313" key="3">
    <source>
        <dbReference type="Proteomes" id="UP000629923"/>
    </source>
</evidence>
<feature type="domain" description="DUF7740" evidence="1">
    <location>
        <begin position="38"/>
        <end position="101"/>
    </location>
</feature>
<protein>
    <recommendedName>
        <fullName evidence="1">DUF7740 domain-containing protein</fullName>
    </recommendedName>
</protein>
<sequence length="152" mass="17261">MTKGKHMSAANKIAQELTAIPQEFQDKAIEATLRSQFWEIIDCPVTLDLALAFAKQDGADPICRLRKCARALALKTQDPKACQYLLEIYESDKPEEELASFKTFRARLVLKVAKEFMEVSKIGDVRRYRLKRQTRVTLSNIFGKSSIKNAPP</sequence>
<reference evidence="2" key="1">
    <citation type="submission" date="2020-08" db="EMBL/GenBank/DDBJ databases">
        <title>Tigecycline and colistin resistance in Klebsiella pneumoniae.</title>
        <authorList>
            <person name="Ramesh N."/>
            <person name="Shanthini T."/>
            <person name="Prasanth M."/>
            <person name="Senthilkumar N."/>
            <person name="Meesala Krishna M."/>
            <person name="Guruswami G."/>
        </authorList>
    </citation>
    <scope>NUCLEOTIDE SEQUENCE</scope>
    <source>
        <strain evidence="2">SHM 84C</strain>
    </source>
</reference>
<gene>
    <name evidence="2" type="ORF">H7U18_26360</name>
</gene>
<dbReference type="AlphaFoldDB" id="A0A923EQC4"/>
<dbReference type="InterPro" id="IPR056642">
    <property type="entry name" value="DUF7740"/>
</dbReference>